<comment type="caution">
    <text evidence="1">The sequence shown here is derived from an EMBL/GenBank/DDBJ whole genome shotgun (WGS) entry which is preliminary data.</text>
</comment>
<evidence type="ECO:0000313" key="2">
    <source>
        <dbReference type="Proteomes" id="UP000012149"/>
    </source>
</evidence>
<gene>
    <name evidence="1" type="ORF">LEP1GSC161_3107</name>
</gene>
<name>M6VL44_9LEPT</name>
<evidence type="ECO:0000313" key="1">
    <source>
        <dbReference type="EMBL" id="EMO57505.1"/>
    </source>
</evidence>
<reference evidence="1 2" key="1">
    <citation type="submission" date="2013-01" db="EMBL/GenBank/DDBJ databases">
        <authorList>
            <person name="Harkins D.M."/>
            <person name="Durkin A.S."/>
            <person name="Brinkac L.M."/>
            <person name="Haft D.H."/>
            <person name="Selengut J.D."/>
            <person name="Sanka R."/>
            <person name="DePew J."/>
            <person name="Purushe J."/>
            <person name="Matthias M.A."/>
            <person name="Vinetz J.M."/>
            <person name="Sutton G.G."/>
            <person name="Nierman W.C."/>
            <person name="Fouts D.E."/>
        </authorList>
    </citation>
    <scope>NUCLEOTIDE SEQUENCE [LARGE SCALE GENOMIC DNA]</scope>
    <source>
        <strain evidence="1 2">CBC1416</strain>
    </source>
</reference>
<protein>
    <submittedName>
        <fullName evidence="1">Uncharacterized protein</fullName>
    </submittedName>
</protein>
<dbReference type="Proteomes" id="UP000012149">
    <property type="component" value="Unassembled WGS sequence"/>
</dbReference>
<dbReference type="EMBL" id="AKWE02000113">
    <property type="protein sequence ID" value="EMO57505.1"/>
    <property type="molecule type" value="Genomic_DNA"/>
</dbReference>
<accession>M6VL44</accession>
<dbReference type="AlphaFoldDB" id="M6VL44"/>
<organism evidence="1 2">
    <name type="scientific">Leptospira santarosai str. CBC1416</name>
    <dbReference type="NCBI Taxonomy" id="1193059"/>
    <lineage>
        <taxon>Bacteria</taxon>
        <taxon>Pseudomonadati</taxon>
        <taxon>Spirochaetota</taxon>
        <taxon>Spirochaetia</taxon>
        <taxon>Leptospirales</taxon>
        <taxon>Leptospiraceae</taxon>
        <taxon>Leptospira</taxon>
    </lineage>
</organism>
<proteinExistence type="predicted"/>
<sequence>MTSSLTWSEQNGFNGSVSYNILNEEQMAKEAAKGAQKNQGNLFLNIMDGLGYNLGGREGEPTLLDNITGAFSGAWNTIKGVGNWIGNTASSAFNSVSNFVSNAYNKLFGPKQYVMMPVMEGMGGQSPGGGVSHRGGTENIKNFEFDETKYNYEVVDDNGKTISLEEYRAGLEKKVRDKLTSDPNYKGDIEKDTKRIIQEASQIFMGGMDENQWGPMNGKTGTQDAMVLGGINTDYIQVDGSGNAHYSTPTESVLKVQGRPQFTVVRIAFTSWTHKL</sequence>